<accession>A0A139H2K5</accession>
<gene>
    <name evidence="3" type="ORF">AC578_6909</name>
</gene>
<dbReference type="OrthoDB" id="10350949at2759"/>
<keyword evidence="4" id="KW-1185">Reference proteome</keyword>
<proteinExistence type="predicted"/>
<sequence length="635" mass="74285">MPVSTRRPNPQNLSGKSREEKWTPPELVSPTRTSPRSHNPPHRNRIPRHYTRPSWKRNPTSIYQKILANPEAVRDDRELPQYTELPHVPENIDREHKQVLYYNQIQNSRDRSFTTQHDSIKKDIREGQVRRTTVPAKKHEIPPERREKYETVIQDRRYDSNLIERDEWKGHGWLERARAELEFPREVDRLWEEWMLRGRRTSQQERELREREREIEREEQEARILEHVRRNMDARETGRMKRKVLVEDRVERKLIPRLERGTASWEEIEQETFAHGEIMGNADWPEPLRYIDFVPIRSIPGGVIELPGDFENPVERCWGYWFKDLHEGRHEEEEERVEHAKWYRIIVSLDFAKSCSVPVGWHKSAHLANDEYEADVSEYTLGWVFIEANDWNRTAWIRSVLEFRSASPDEGKVLTSHELEALANRFEKDLEERVLMMYRITADSHFGEHGDEDWQTERGGVAKFLVMNELGLRRVVLEEEDRRGGVERPGILAVHASLDGGRNSTQWGPGDMQAFRAAAVSDQARRELEDFQAFKAAVRAEAESQKNGVLFKGAIDLAGNFEGKGKGRAFDTAGPLSSYGRQCGKRPEVAVFVPEQPAFPDFDAAELLKRQFNQTHGKRKAKQATAEDDEEEEEL</sequence>
<protein>
    <submittedName>
        <fullName evidence="3">Uncharacterized protein</fullName>
    </submittedName>
</protein>
<evidence type="ECO:0000313" key="3">
    <source>
        <dbReference type="EMBL" id="KXS96642.1"/>
    </source>
</evidence>
<feature type="region of interest" description="Disordered" evidence="2">
    <location>
        <begin position="613"/>
        <end position="635"/>
    </location>
</feature>
<dbReference type="AlphaFoldDB" id="A0A139H2K5"/>
<keyword evidence="1" id="KW-0175">Coiled coil</keyword>
<dbReference type="EMBL" id="LFZN01000168">
    <property type="protein sequence ID" value="KXS96642.1"/>
    <property type="molecule type" value="Genomic_DNA"/>
</dbReference>
<feature type="compositionally biased region" description="Basic residues" evidence="2">
    <location>
        <begin position="39"/>
        <end position="55"/>
    </location>
</feature>
<feature type="coiled-coil region" evidence="1">
    <location>
        <begin position="201"/>
        <end position="235"/>
    </location>
</feature>
<evidence type="ECO:0000313" key="4">
    <source>
        <dbReference type="Proteomes" id="UP000070133"/>
    </source>
</evidence>
<name>A0A139H2K5_9PEZI</name>
<feature type="region of interest" description="Disordered" evidence="2">
    <location>
        <begin position="1"/>
        <end position="57"/>
    </location>
</feature>
<reference evidence="3 4" key="1">
    <citation type="submission" date="2015-07" db="EMBL/GenBank/DDBJ databases">
        <title>Comparative genomics of the Sigatoka disease complex on banana suggests a link between parallel evolutionary changes in Pseudocercospora fijiensis and Pseudocercospora eumusae and increased virulence on the banana host.</title>
        <authorList>
            <person name="Chang T.-C."/>
            <person name="Salvucci A."/>
            <person name="Crous P.W."/>
            <person name="Stergiopoulos I."/>
        </authorList>
    </citation>
    <scope>NUCLEOTIDE SEQUENCE [LARGE SCALE GENOMIC DNA]</scope>
    <source>
        <strain evidence="3 4">CBS 114824</strain>
    </source>
</reference>
<dbReference type="Proteomes" id="UP000070133">
    <property type="component" value="Unassembled WGS sequence"/>
</dbReference>
<feature type="compositionally biased region" description="Acidic residues" evidence="2">
    <location>
        <begin position="626"/>
        <end position="635"/>
    </location>
</feature>
<organism evidence="3 4">
    <name type="scientific">Pseudocercospora eumusae</name>
    <dbReference type="NCBI Taxonomy" id="321146"/>
    <lineage>
        <taxon>Eukaryota</taxon>
        <taxon>Fungi</taxon>
        <taxon>Dikarya</taxon>
        <taxon>Ascomycota</taxon>
        <taxon>Pezizomycotina</taxon>
        <taxon>Dothideomycetes</taxon>
        <taxon>Dothideomycetidae</taxon>
        <taxon>Mycosphaerellales</taxon>
        <taxon>Mycosphaerellaceae</taxon>
        <taxon>Pseudocercospora</taxon>
    </lineage>
</organism>
<evidence type="ECO:0000256" key="2">
    <source>
        <dbReference type="SAM" id="MobiDB-lite"/>
    </source>
</evidence>
<feature type="compositionally biased region" description="Polar residues" evidence="2">
    <location>
        <begin position="1"/>
        <end position="15"/>
    </location>
</feature>
<comment type="caution">
    <text evidence="3">The sequence shown here is derived from an EMBL/GenBank/DDBJ whole genome shotgun (WGS) entry which is preliminary data.</text>
</comment>
<evidence type="ECO:0000256" key="1">
    <source>
        <dbReference type="SAM" id="Coils"/>
    </source>
</evidence>